<dbReference type="GO" id="GO:0052689">
    <property type="term" value="F:carboxylic ester hydrolase activity"/>
    <property type="evidence" value="ECO:0007669"/>
    <property type="project" value="UniProtKB-KW"/>
</dbReference>
<name>A0A2M3ZLN9_9DIPT</name>
<proteinExistence type="inferred from homology"/>
<evidence type="ECO:0000256" key="6">
    <source>
        <dbReference type="ARBA" id="ARBA00023180"/>
    </source>
</evidence>
<dbReference type="InterPro" id="IPR050309">
    <property type="entry name" value="Type-B_Carboxylest/Lipase"/>
</dbReference>
<evidence type="ECO:0000259" key="8">
    <source>
        <dbReference type="Pfam" id="PF00135"/>
    </source>
</evidence>
<comment type="similarity">
    <text evidence="2">Belongs to the 'GDXG' lipolytic enzyme family.</text>
</comment>
<evidence type="ECO:0000256" key="2">
    <source>
        <dbReference type="ARBA" id="ARBA00010515"/>
    </source>
</evidence>
<dbReference type="EMBL" id="GGFM01008619">
    <property type="protein sequence ID" value="MBW29370.1"/>
    <property type="molecule type" value="Transcribed_RNA"/>
</dbReference>
<evidence type="ECO:0000313" key="9">
    <source>
        <dbReference type="EMBL" id="MBW29370.1"/>
    </source>
</evidence>
<dbReference type="InterPro" id="IPR002168">
    <property type="entry name" value="Lipase_GDXG_HIS_AS"/>
</dbReference>
<dbReference type="EC" id="3.1.1.-" evidence="7"/>
<feature type="domain" description="Carboxylesterase type B" evidence="8">
    <location>
        <begin position="36"/>
        <end position="266"/>
    </location>
</feature>
<dbReference type="PROSITE" id="PS01173">
    <property type="entry name" value="LIPASE_GDXG_HIS"/>
    <property type="match status" value="1"/>
</dbReference>
<keyword evidence="3" id="KW-0719">Serine esterase</keyword>
<reference evidence="9" key="1">
    <citation type="submission" date="2018-01" db="EMBL/GenBank/DDBJ databases">
        <title>An insight into the sialome of Amazonian anophelines.</title>
        <authorList>
            <person name="Ribeiro J.M."/>
            <person name="Scarpassa V."/>
            <person name="Calvo E."/>
        </authorList>
    </citation>
    <scope>NUCLEOTIDE SEQUENCE</scope>
    <source>
        <tissue evidence="9">Salivary glands</tissue>
    </source>
</reference>
<dbReference type="SUPFAM" id="SSF53474">
    <property type="entry name" value="alpha/beta-Hydrolases"/>
    <property type="match status" value="1"/>
</dbReference>
<evidence type="ECO:0000256" key="3">
    <source>
        <dbReference type="ARBA" id="ARBA00022487"/>
    </source>
</evidence>
<dbReference type="PROSITE" id="PS00122">
    <property type="entry name" value="CARBOXYLESTERASE_B_1"/>
    <property type="match status" value="1"/>
</dbReference>
<keyword evidence="4 7" id="KW-0378">Hydrolase</keyword>
<organism evidence="9">
    <name type="scientific">Anopheles braziliensis</name>
    <dbReference type="NCBI Taxonomy" id="58242"/>
    <lineage>
        <taxon>Eukaryota</taxon>
        <taxon>Metazoa</taxon>
        <taxon>Ecdysozoa</taxon>
        <taxon>Arthropoda</taxon>
        <taxon>Hexapoda</taxon>
        <taxon>Insecta</taxon>
        <taxon>Pterygota</taxon>
        <taxon>Neoptera</taxon>
        <taxon>Endopterygota</taxon>
        <taxon>Diptera</taxon>
        <taxon>Nematocera</taxon>
        <taxon>Culicoidea</taxon>
        <taxon>Culicidae</taxon>
        <taxon>Anophelinae</taxon>
        <taxon>Anopheles</taxon>
    </lineage>
</organism>
<evidence type="ECO:0000256" key="4">
    <source>
        <dbReference type="ARBA" id="ARBA00022801"/>
    </source>
</evidence>
<dbReference type="Pfam" id="PF00135">
    <property type="entry name" value="COesterase"/>
    <property type="match status" value="1"/>
</dbReference>
<dbReference type="InterPro" id="IPR029058">
    <property type="entry name" value="AB_hydrolase_fold"/>
</dbReference>
<evidence type="ECO:0000256" key="1">
    <source>
        <dbReference type="ARBA" id="ARBA00005964"/>
    </source>
</evidence>
<dbReference type="InterPro" id="IPR002018">
    <property type="entry name" value="CarbesteraseB"/>
</dbReference>
<accession>A0A2M3ZLN9</accession>
<protein>
    <recommendedName>
        <fullName evidence="7">Carboxylic ester hydrolase</fullName>
        <ecNumber evidence="7">3.1.1.-</ecNumber>
    </recommendedName>
</protein>
<dbReference type="PANTHER" id="PTHR11559">
    <property type="entry name" value="CARBOXYLESTERASE"/>
    <property type="match status" value="1"/>
</dbReference>
<dbReference type="InterPro" id="IPR019826">
    <property type="entry name" value="Carboxylesterase_B_AS"/>
</dbReference>
<comment type="similarity">
    <text evidence="1 7">Belongs to the type-B carboxylesterase/lipase family.</text>
</comment>
<keyword evidence="6" id="KW-0325">Glycoprotein</keyword>
<evidence type="ECO:0000256" key="5">
    <source>
        <dbReference type="ARBA" id="ARBA00023157"/>
    </source>
</evidence>
<dbReference type="Gene3D" id="3.40.50.1820">
    <property type="entry name" value="alpha/beta hydrolase"/>
    <property type="match status" value="1"/>
</dbReference>
<evidence type="ECO:0000256" key="7">
    <source>
        <dbReference type="RuleBase" id="RU361235"/>
    </source>
</evidence>
<keyword evidence="5" id="KW-1015">Disulfide bond</keyword>
<dbReference type="AlphaFoldDB" id="A0A2M3ZLN9"/>
<sequence>MHRFVAAVLRLVVALVSGWWARFCLRFRSPSTICTVTIGPGKLRGVTVTAKGIRYHYFKGIRYAEPPIGDLRFKVARKDAQQTHNARKQRSIPSPLSILQPPVPLKTFAQPVVDCFVEGSRCLQYDQILKVLIGSEDGLFLNVYTPELPGDGSRRGQPINLPVLVYIHGGGFTCGSGDAFLYDPVYFVQRRVVIVTFNYRLGPLGFLSFPEAGVAGNAGLKDQLLVLRWVREHISLFGGNPDNVTLVGESAGAKSAYLHYLSPVSRYDRCFPLSILHPTTVNGLLMRAFVLQAILSSRHLPERCGVFRLCTTS</sequence>